<sequence length="555" mass="61831">MPLDVPEDVLYVLCDRLAEVKDFDTLFQCTLSGKRFAVPALTTLYRHHNASPVIGGGGDSDSPPAHVLLLVQKWSIMWRSIIASSLGTTAFPYCRYIRILDLRDLSYLLDDEKFDKFKQGDISKNFFSGAMAGFKIMTQPPPSKITGKKRPRHLDINTIVEAIGDAVTQHTPSIEQITGNVKPSAIIKWAPRLPRLNSLQLWGGSALSDPKAQDAIIEHCPKFNALSFYTWTGESADAQLASFLAGLPPQQLKFFEAISHTDIGEGALLSLNSHGESLKYLKMALKSSALPHLGLLKNCTALESLELEHINVGEDPVDLEATQHDVFLEVKEWLAQCKQLRTLIFTGFLAAFKLVTPILYQEDIQLSHLNIDSYVAHNAVEFHRALANHSSLQWLHLAADSEGMTRDDIDTIVESLTQLHQLRHVKLLGVSDFFNDEHIITLSRNLPHLDEVYFTGLQVGDVVLPELANLKELRRLDIASISTFTFEGLMDFVDRLGPGNRGIEFMVSSAAQDSKLSDEEVMAINQSFAAKVSGKLDYVPYRDPNEFDMDESDSD</sequence>
<evidence type="ECO:0000313" key="1">
    <source>
        <dbReference type="EMBL" id="KAF4306544.1"/>
    </source>
</evidence>
<dbReference type="Proteomes" id="UP000572817">
    <property type="component" value="Unassembled WGS sequence"/>
</dbReference>
<protein>
    <submittedName>
        <fullName evidence="1">Uncharacterized protein</fullName>
    </submittedName>
</protein>
<dbReference type="OrthoDB" id="10028886at2759"/>
<dbReference type="AlphaFoldDB" id="A0A8H4IUE7"/>
<dbReference type="SUPFAM" id="SSF52047">
    <property type="entry name" value="RNI-like"/>
    <property type="match status" value="1"/>
</dbReference>
<dbReference type="EMBL" id="WWBZ02000033">
    <property type="protein sequence ID" value="KAF4306544.1"/>
    <property type="molecule type" value="Genomic_DNA"/>
</dbReference>
<proteinExistence type="predicted"/>
<comment type="caution">
    <text evidence="1">The sequence shown here is derived from an EMBL/GenBank/DDBJ whole genome shotgun (WGS) entry which is preliminary data.</text>
</comment>
<name>A0A8H4IUE7_9PEZI</name>
<organism evidence="1 2">
    <name type="scientific">Botryosphaeria dothidea</name>
    <dbReference type="NCBI Taxonomy" id="55169"/>
    <lineage>
        <taxon>Eukaryota</taxon>
        <taxon>Fungi</taxon>
        <taxon>Dikarya</taxon>
        <taxon>Ascomycota</taxon>
        <taxon>Pezizomycotina</taxon>
        <taxon>Dothideomycetes</taxon>
        <taxon>Dothideomycetes incertae sedis</taxon>
        <taxon>Botryosphaeriales</taxon>
        <taxon>Botryosphaeriaceae</taxon>
        <taxon>Botryosphaeria</taxon>
    </lineage>
</organism>
<dbReference type="Gene3D" id="3.80.10.10">
    <property type="entry name" value="Ribonuclease Inhibitor"/>
    <property type="match status" value="1"/>
</dbReference>
<reference evidence="1" key="1">
    <citation type="submission" date="2020-04" db="EMBL/GenBank/DDBJ databases">
        <title>Genome Assembly and Annotation of Botryosphaeria dothidea sdau 11-99, a Latent Pathogen of Apple Fruit Ring Rot in China.</title>
        <authorList>
            <person name="Yu C."/>
            <person name="Diao Y."/>
            <person name="Lu Q."/>
            <person name="Zhao J."/>
            <person name="Cui S."/>
            <person name="Peng C."/>
            <person name="He B."/>
            <person name="Liu H."/>
        </authorList>
    </citation>
    <scope>NUCLEOTIDE SEQUENCE [LARGE SCALE GENOMIC DNA]</scope>
    <source>
        <strain evidence="1">Sdau11-99</strain>
    </source>
</reference>
<dbReference type="InterPro" id="IPR032675">
    <property type="entry name" value="LRR_dom_sf"/>
</dbReference>
<evidence type="ECO:0000313" key="2">
    <source>
        <dbReference type="Proteomes" id="UP000572817"/>
    </source>
</evidence>
<keyword evidence="2" id="KW-1185">Reference proteome</keyword>
<accession>A0A8H4IUE7</accession>
<gene>
    <name evidence="1" type="ORF">GTA08_BOTSDO05852</name>
</gene>